<dbReference type="OrthoDB" id="3981162at2759"/>
<keyword evidence="6" id="KW-0964">Secreted</keyword>
<organism evidence="19 20">
    <name type="scientific">Candida viswanathii</name>
    <dbReference type="NCBI Taxonomy" id="5486"/>
    <lineage>
        <taxon>Eukaryota</taxon>
        <taxon>Fungi</taxon>
        <taxon>Dikarya</taxon>
        <taxon>Ascomycota</taxon>
        <taxon>Saccharomycotina</taxon>
        <taxon>Pichiomycetes</taxon>
        <taxon>Debaryomycetaceae</taxon>
        <taxon>Candida/Lodderomyces clade</taxon>
        <taxon>Candida</taxon>
    </lineage>
</organism>
<gene>
    <name evidence="19" type="primary">ALS6_1</name>
    <name evidence="19" type="ORF">Cantr_05963</name>
</gene>
<feature type="region of interest" description="Disordered" evidence="16">
    <location>
        <begin position="759"/>
        <end position="794"/>
    </location>
</feature>
<dbReference type="GO" id="GO:0098609">
    <property type="term" value="P:cell-cell adhesion"/>
    <property type="evidence" value="ECO:0007669"/>
    <property type="project" value="TreeGrafter"/>
</dbReference>
<keyword evidence="11" id="KW-0843">Virulence</keyword>
<dbReference type="InterPro" id="IPR024672">
    <property type="entry name" value="Agglutinin-like_N"/>
</dbReference>
<evidence type="ECO:0000256" key="2">
    <source>
        <dbReference type="ARBA" id="ARBA00004609"/>
    </source>
</evidence>
<evidence type="ECO:0000313" key="20">
    <source>
        <dbReference type="Proteomes" id="UP000253472"/>
    </source>
</evidence>
<evidence type="ECO:0000256" key="5">
    <source>
        <dbReference type="ARBA" id="ARBA00022512"/>
    </source>
</evidence>
<evidence type="ECO:0000256" key="13">
    <source>
        <dbReference type="ARBA" id="ARBA00023157"/>
    </source>
</evidence>
<keyword evidence="14" id="KW-0325">Glycoprotein</keyword>
<dbReference type="InterPro" id="IPR043063">
    <property type="entry name" value="Agglutinin-like_N_N2"/>
</dbReference>
<evidence type="ECO:0000256" key="4">
    <source>
        <dbReference type="ARBA" id="ARBA00022475"/>
    </source>
</evidence>
<dbReference type="InterPro" id="IPR033504">
    <property type="entry name" value="ALS"/>
</dbReference>
<comment type="subcellular location">
    <subcellularLocation>
        <location evidence="2">Cell membrane</location>
        <topology evidence="2">Lipid-anchor</topology>
        <topology evidence="2">GPI-anchor</topology>
    </subcellularLocation>
    <subcellularLocation>
        <location evidence="1">Secreted</location>
        <location evidence="1">Cell wall</location>
    </subcellularLocation>
</comment>
<dbReference type="SMART" id="SM01056">
    <property type="entry name" value="Candida_ALS_N"/>
    <property type="match status" value="1"/>
</dbReference>
<dbReference type="SUPFAM" id="SSF49401">
    <property type="entry name" value="Bacterial adhesins"/>
    <property type="match status" value="1"/>
</dbReference>
<evidence type="ECO:0000256" key="10">
    <source>
        <dbReference type="ARBA" id="ARBA00022889"/>
    </source>
</evidence>
<feature type="domain" description="Agglutinin-like protein N-terminal" evidence="18">
    <location>
        <begin position="55"/>
        <end position="298"/>
    </location>
</feature>
<dbReference type="AlphaFoldDB" id="A0A367XRK9"/>
<protein>
    <submittedName>
        <fullName evidence="19">Agglutinin-like protein 6</fullName>
    </submittedName>
</protein>
<evidence type="ECO:0000256" key="1">
    <source>
        <dbReference type="ARBA" id="ARBA00004191"/>
    </source>
</evidence>
<dbReference type="InterPro" id="IPR011252">
    <property type="entry name" value="Fibrogen-bd_dom1"/>
</dbReference>
<evidence type="ECO:0000256" key="11">
    <source>
        <dbReference type="ARBA" id="ARBA00023026"/>
    </source>
</evidence>
<evidence type="ECO:0000256" key="14">
    <source>
        <dbReference type="ARBA" id="ARBA00023180"/>
    </source>
</evidence>
<dbReference type="STRING" id="5486.A0A367XRK9"/>
<proteinExistence type="inferred from homology"/>
<feature type="region of interest" description="Disordered" evidence="16">
    <location>
        <begin position="893"/>
        <end position="1020"/>
    </location>
</feature>
<dbReference type="Proteomes" id="UP000253472">
    <property type="component" value="Unassembled WGS sequence"/>
</dbReference>
<keyword evidence="13" id="KW-1015">Disulfide bond</keyword>
<keyword evidence="9" id="KW-0677">Repeat</keyword>
<dbReference type="InterPro" id="IPR008966">
    <property type="entry name" value="Adhesion_dom_sf"/>
</dbReference>
<evidence type="ECO:0000256" key="3">
    <source>
        <dbReference type="ARBA" id="ARBA00007021"/>
    </source>
</evidence>
<evidence type="ECO:0000259" key="18">
    <source>
        <dbReference type="SMART" id="SM01056"/>
    </source>
</evidence>
<sequence length="1062" mass="112690">MNLAQLLFTLVILATHAASKHISGVFRGFESLTWSNSGGYPYRAPQYPSWLALLHWNLDASVEIGDTFTLTMPCVFKFTTTQGSVDLVVSRTHYATCFLKPGEHHTSYSSLNCVVTGDLSKMIEVSGTVTIPFAFNVGGSSREADLESSTCFVPGNNEVTFYDGDTKFSTTANFQAVAPITGPLQNARIIPSLGRTNAVVIGRECPGGYTSGTIGFSSNDAGFAIDCDSVRAGLTRKLNAWNFPTDLQSFAYSRSCTKNSYSVSFRSLPANLRPFIDAYIQAPAGKSYTVHYNMRFTCSDGRNRDDSITKTWTSYQNSDPNSNGMALVVTTRTHTGSTTAVSTLPFNSNTQKTKTIQVLVPIPTTTVTTSYLGVSTSYSTITATVGGTATVIIDEPYHSTTTVTTQWTGAATTSSTAIAPSDSIDTVYVMTPTPNPTVTTTEFGDVAELTTRTATHGGTDTVVVIAPHNPTATTTVFADVAQFTTTTVTLAPGNTDTEIVYAPANPTTTTTEFGDVSELTITTVTLAPGHTDTIIIYRPPNPTVTTTRYGSVSDPTTYTYKNLPGETDLVIVLEPFDRPTETSFGLDIVLSSDTATPISSAYYVSQSESVEHESFIQFPSNSVSYESTRETSSAELAVSGTVLPSEVAESSRLEPSVAEFTELSSSLSVASLSSELESSFTFESVHSGEASIDPFVESSSSFSMESSANFIESSYSVYSEFASTSFDESVAAPSIKSSSLIESSSGSFVESSIATSAEISNASSTPSSTSVIEESSPVYTDSSTSPEVSPLDSSSLEAAELSSVGFSEPYKATVDVRTSVAAASVSVTTNSELVESSSTEPYSSSSDHVIDNPSSERYASVTGISHEDFSSSLQLSLSLLSVTIEPSWEPPFVNTTTMESSSVQTSELPSSTDTPRKSSKSDQATETEISETSIPISQITSRSDSVESVSELTPIPNPQVSSTSTANTETEPYETTIPTSPVISKSDGESLSHATTVPSPQITSISDDSSQSEIHMTTTSTSQTTSTFSMTSSVISVYFGSGSLPDIPHILASLMAILLVLY</sequence>
<feature type="chain" id="PRO_5016605157" evidence="17">
    <location>
        <begin position="20"/>
        <end position="1062"/>
    </location>
</feature>
<dbReference type="Pfam" id="PF11766">
    <property type="entry name" value="Candida_ALS_N"/>
    <property type="match status" value="1"/>
</dbReference>
<dbReference type="GO" id="GO:0030445">
    <property type="term" value="C:yeast-form cell wall"/>
    <property type="evidence" value="ECO:0007669"/>
    <property type="project" value="TreeGrafter"/>
</dbReference>
<dbReference type="GO" id="GO:0009986">
    <property type="term" value="C:cell surface"/>
    <property type="evidence" value="ECO:0007669"/>
    <property type="project" value="TreeGrafter"/>
</dbReference>
<dbReference type="InterPro" id="IPR008440">
    <property type="entry name" value="Agglutinin-like_ALS_rpt"/>
</dbReference>
<evidence type="ECO:0000313" key="19">
    <source>
        <dbReference type="EMBL" id="RCK56276.1"/>
    </source>
</evidence>
<evidence type="ECO:0000256" key="6">
    <source>
        <dbReference type="ARBA" id="ARBA00022525"/>
    </source>
</evidence>
<evidence type="ECO:0000256" key="8">
    <source>
        <dbReference type="ARBA" id="ARBA00022729"/>
    </source>
</evidence>
<evidence type="ECO:0000256" key="7">
    <source>
        <dbReference type="ARBA" id="ARBA00022622"/>
    </source>
</evidence>
<reference evidence="19 20" key="1">
    <citation type="submission" date="2018-06" db="EMBL/GenBank/DDBJ databases">
        <title>Whole genome sequencing of Candida tropicalis (genome annotated by CSBL at Korea University).</title>
        <authorList>
            <person name="Ahn J."/>
        </authorList>
    </citation>
    <scope>NUCLEOTIDE SEQUENCE [LARGE SCALE GENOMIC DNA]</scope>
    <source>
        <strain evidence="19 20">ATCC 20962</strain>
    </source>
</reference>
<keyword evidence="4" id="KW-1003">Cell membrane</keyword>
<keyword evidence="15" id="KW-0449">Lipoprotein</keyword>
<dbReference type="PANTHER" id="PTHR33793">
    <property type="entry name" value="ALPHA-AGGLUTININ"/>
    <property type="match status" value="1"/>
</dbReference>
<feature type="compositionally biased region" description="Low complexity" evidence="16">
    <location>
        <begin position="968"/>
        <end position="981"/>
    </location>
</feature>
<dbReference type="GO" id="GO:1903561">
    <property type="term" value="C:extracellular vesicle"/>
    <property type="evidence" value="ECO:0007669"/>
    <property type="project" value="TreeGrafter"/>
</dbReference>
<feature type="compositionally biased region" description="Low complexity" evidence="16">
    <location>
        <begin position="827"/>
        <end position="846"/>
    </location>
</feature>
<dbReference type="GO" id="GO:0098552">
    <property type="term" value="C:side of membrane"/>
    <property type="evidence" value="ECO:0007669"/>
    <property type="project" value="UniProtKB-KW"/>
</dbReference>
<dbReference type="GO" id="GO:0044011">
    <property type="term" value="P:single-species biofilm formation on inanimate substrate"/>
    <property type="evidence" value="ECO:0007669"/>
    <property type="project" value="TreeGrafter"/>
</dbReference>
<feature type="region of interest" description="Disordered" evidence="16">
    <location>
        <begin position="827"/>
        <end position="853"/>
    </location>
</feature>
<dbReference type="Pfam" id="PF05792">
    <property type="entry name" value="Candida_ALS"/>
    <property type="match status" value="6"/>
</dbReference>
<keyword evidence="10" id="KW-0130">Cell adhesion</keyword>
<keyword evidence="20" id="KW-1185">Reference proteome</keyword>
<dbReference type="PANTHER" id="PTHR33793:SF2">
    <property type="entry name" value="AGGLUTININ-LIKE PROTEIN 6"/>
    <property type="match status" value="1"/>
</dbReference>
<accession>A0A367XRK9</accession>
<dbReference type="GO" id="GO:0030448">
    <property type="term" value="P:hyphal growth"/>
    <property type="evidence" value="ECO:0007669"/>
    <property type="project" value="TreeGrafter"/>
</dbReference>
<dbReference type="Gene3D" id="2.60.40.2430">
    <property type="entry name" value="Agglutinin-like protein, N-terminal domain, N2 subdomain"/>
    <property type="match status" value="1"/>
</dbReference>
<evidence type="ECO:0000256" key="9">
    <source>
        <dbReference type="ARBA" id="ARBA00022737"/>
    </source>
</evidence>
<feature type="compositionally biased region" description="Polar residues" evidence="16">
    <location>
        <begin position="958"/>
        <end position="967"/>
    </location>
</feature>
<dbReference type="GO" id="GO:0043709">
    <property type="term" value="P:cell adhesion involved in single-species biofilm formation"/>
    <property type="evidence" value="ECO:0007669"/>
    <property type="project" value="TreeGrafter"/>
</dbReference>
<evidence type="ECO:0000256" key="16">
    <source>
        <dbReference type="SAM" id="MobiDB-lite"/>
    </source>
</evidence>
<dbReference type="Gene3D" id="2.60.40.1280">
    <property type="match status" value="1"/>
</dbReference>
<feature type="compositionally biased region" description="Low complexity" evidence="16">
    <location>
        <begin position="998"/>
        <end position="1020"/>
    </location>
</feature>
<keyword evidence="12" id="KW-0472">Membrane</keyword>
<feature type="compositionally biased region" description="Polar residues" evidence="16">
    <location>
        <begin position="921"/>
        <end position="951"/>
    </location>
</feature>
<keyword evidence="7" id="KW-0336">GPI-anchor</keyword>
<feature type="compositionally biased region" description="Polar residues" evidence="16">
    <location>
        <begin position="893"/>
        <end position="913"/>
    </location>
</feature>
<evidence type="ECO:0000256" key="15">
    <source>
        <dbReference type="ARBA" id="ARBA00023288"/>
    </source>
</evidence>
<name>A0A367XRK9_9ASCO</name>
<feature type="compositionally biased region" description="Low complexity" evidence="16">
    <location>
        <begin position="759"/>
        <end position="778"/>
    </location>
</feature>
<dbReference type="GO" id="GO:0005886">
    <property type="term" value="C:plasma membrane"/>
    <property type="evidence" value="ECO:0007669"/>
    <property type="project" value="UniProtKB-SubCell"/>
</dbReference>
<feature type="signal peptide" evidence="17">
    <location>
        <begin position="1"/>
        <end position="19"/>
    </location>
</feature>
<dbReference type="GO" id="GO:0030446">
    <property type="term" value="C:hyphal cell wall"/>
    <property type="evidence" value="ECO:0007669"/>
    <property type="project" value="TreeGrafter"/>
</dbReference>
<dbReference type="GO" id="GO:0043710">
    <property type="term" value="P:cell adhesion involved in multi-species biofilm formation"/>
    <property type="evidence" value="ECO:0007669"/>
    <property type="project" value="TreeGrafter"/>
</dbReference>
<dbReference type="EMBL" id="QLNQ01000029">
    <property type="protein sequence ID" value="RCK56276.1"/>
    <property type="molecule type" value="Genomic_DNA"/>
</dbReference>
<keyword evidence="8 17" id="KW-0732">Signal</keyword>
<comment type="caution">
    <text evidence="19">The sequence shown here is derived from an EMBL/GenBank/DDBJ whole genome shotgun (WGS) entry which is preliminary data.</text>
</comment>
<comment type="similarity">
    <text evidence="3">Belongs to the ALS family.</text>
</comment>
<evidence type="ECO:0000256" key="12">
    <source>
        <dbReference type="ARBA" id="ARBA00023136"/>
    </source>
</evidence>
<evidence type="ECO:0000256" key="17">
    <source>
        <dbReference type="SAM" id="SignalP"/>
    </source>
</evidence>
<keyword evidence="5" id="KW-0134">Cell wall</keyword>